<dbReference type="InterPro" id="IPR011047">
    <property type="entry name" value="Quinoprotein_ADH-like_sf"/>
</dbReference>
<reference evidence="2 3" key="1">
    <citation type="submission" date="2020-06" db="EMBL/GenBank/DDBJ databases">
        <title>Nonomuraea sp. SMC257, a novel actinomycete isolated from soil.</title>
        <authorList>
            <person name="Chanama M."/>
        </authorList>
    </citation>
    <scope>NUCLEOTIDE SEQUENCE [LARGE SCALE GENOMIC DNA]</scope>
    <source>
        <strain evidence="2 3">SMC257</strain>
    </source>
</reference>
<dbReference type="AlphaFoldDB" id="A0A7Y6IC27"/>
<evidence type="ECO:0000313" key="2">
    <source>
        <dbReference type="EMBL" id="NUW35366.1"/>
    </source>
</evidence>
<sequence>MGHVVPPPPRRDGQRRLTPVTLRSWAVTPRPLWSGWTVLRPLAQPALALAGVLAATTTLAGCSGSDAATAAFPAWHDTQANVVSRMVTAGGVVAATSMKPDGTLETVATGLSDGKRLWAHPATMAGRLPGMGVSAPALVDFPGQGGGRQAAVVALDPAHKGRWTATLVARDARTGRQLWTRPIHSTFGPQRCGPYVCLAENTALASARVVVLDPATGAVRWKLPGIAEVEWSDDERVLVLRLAAEPTIESYELKTGKPQWQQPIEQALGPGIDLSGGWAFGAAGPDLVGYLAPYTNPRTKKMSTFGLFSVKIADGTVNWMRPSVVRVYPSGSPGFAPVVRPVDQRGGYGGFARLDAGTGRVVGQITAAEVPGSGWWLAFPDRMEKLGFLKHGAKGTVFDLSAGRPVPVEEERGWSFCVTDPKPLPLRGQPAGFYSVASLCEYDLATGKRVSGEQPPPSWFTGSQNGWRLWRDEKGGMHAVNDNTAPTPGMYG</sequence>
<organism evidence="2 3">
    <name type="scientific">Nonomuraea montanisoli</name>
    <dbReference type="NCBI Taxonomy" id="2741721"/>
    <lineage>
        <taxon>Bacteria</taxon>
        <taxon>Bacillati</taxon>
        <taxon>Actinomycetota</taxon>
        <taxon>Actinomycetes</taxon>
        <taxon>Streptosporangiales</taxon>
        <taxon>Streptosporangiaceae</taxon>
        <taxon>Nonomuraea</taxon>
    </lineage>
</organism>
<name>A0A7Y6IC27_9ACTN</name>
<accession>A0A7Y6IC27</accession>
<gene>
    <name evidence="2" type="ORF">HTZ77_28615</name>
</gene>
<dbReference type="InterPro" id="IPR002372">
    <property type="entry name" value="PQQ_rpt_dom"/>
</dbReference>
<comment type="caution">
    <text evidence="2">The sequence shown here is derived from an EMBL/GenBank/DDBJ whole genome shotgun (WGS) entry which is preliminary data.</text>
</comment>
<keyword evidence="3" id="KW-1185">Reference proteome</keyword>
<dbReference type="Proteomes" id="UP000586042">
    <property type="component" value="Unassembled WGS sequence"/>
</dbReference>
<dbReference type="EMBL" id="JABWGN010000011">
    <property type="protein sequence ID" value="NUW35366.1"/>
    <property type="molecule type" value="Genomic_DNA"/>
</dbReference>
<proteinExistence type="predicted"/>
<protein>
    <submittedName>
        <fullName evidence="2">PQQ-binding-like beta-propeller repeat protein</fullName>
    </submittedName>
</protein>
<dbReference type="SUPFAM" id="SSF50998">
    <property type="entry name" value="Quinoprotein alcohol dehydrogenase-like"/>
    <property type="match status" value="1"/>
</dbReference>
<evidence type="ECO:0000313" key="3">
    <source>
        <dbReference type="Proteomes" id="UP000586042"/>
    </source>
</evidence>
<dbReference type="Gene3D" id="2.130.10.10">
    <property type="entry name" value="YVTN repeat-like/Quinoprotein amine dehydrogenase"/>
    <property type="match status" value="1"/>
</dbReference>
<dbReference type="Pfam" id="PF13360">
    <property type="entry name" value="PQQ_2"/>
    <property type="match status" value="1"/>
</dbReference>
<evidence type="ECO:0000259" key="1">
    <source>
        <dbReference type="Pfam" id="PF13360"/>
    </source>
</evidence>
<feature type="domain" description="Pyrrolo-quinoline quinone repeat" evidence="1">
    <location>
        <begin position="50"/>
        <end position="187"/>
    </location>
</feature>
<dbReference type="InterPro" id="IPR015943">
    <property type="entry name" value="WD40/YVTN_repeat-like_dom_sf"/>
</dbReference>